<comment type="caution">
    <text evidence="2">The sequence shown here is derived from an EMBL/GenBank/DDBJ whole genome shotgun (WGS) entry which is preliminary data.</text>
</comment>
<evidence type="ECO:0000313" key="2">
    <source>
        <dbReference type="EMBL" id="KAK2986485.1"/>
    </source>
</evidence>
<keyword evidence="3" id="KW-1185">Reference proteome</keyword>
<gene>
    <name evidence="2" type="ORF">RJ640_012165</name>
</gene>
<accession>A0AA88SC88</accession>
<dbReference type="AlphaFoldDB" id="A0AA88SC88"/>
<dbReference type="Gene3D" id="3.30.420.10">
    <property type="entry name" value="Ribonuclease H-like superfamily/Ribonuclease H"/>
    <property type="match status" value="1"/>
</dbReference>
<proteinExistence type="predicted"/>
<name>A0AA88SC88_9ASTE</name>
<dbReference type="EMBL" id="JAVXUO010001057">
    <property type="protein sequence ID" value="KAK2986485.1"/>
    <property type="molecule type" value="Genomic_DNA"/>
</dbReference>
<dbReference type="CDD" id="cd06222">
    <property type="entry name" value="RNase_H_like"/>
    <property type="match status" value="1"/>
</dbReference>
<reference evidence="2" key="1">
    <citation type="submission" date="2022-12" db="EMBL/GenBank/DDBJ databases">
        <title>Draft genome assemblies for two species of Escallonia (Escalloniales).</title>
        <authorList>
            <person name="Chanderbali A."/>
            <person name="Dervinis C."/>
            <person name="Anghel I."/>
            <person name="Soltis D."/>
            <person name="Soltis P."/>
            <person name="Zapata F."/>
        </authorList>
    </citation>
    <scope>NUCLEOTIDE SEQUENCE</scope>
    <source>
        <strain evidence="2">UCBG92.1500</strain>
        <tissue evidence="2">Leaf</tissue>
    </source>
</reference>
<dbReference type="PANTHER" id="PTHR47074:SF48">
    <property type="entry name" value="POLYNUCLEOTIDYL TRANSFERASE, RIBONUCLEASE H-LIKE SUPERFAMILY PROTEIN"/>
    <property type="match status" value="1"/>
</dbReference>
<sequence length="193" mass="21654">MVASTEVCPRSALAARVSDFAASSAIECCLKMPSIYWGKPSSQLVQVNFDVAIRNSTFVQAAVLRNHEGVIVSAQAQASHTHDPEKAEAEAALMAINLAIRSRCSHVMFEEDASVIINCFTNLDQTPNWRCYAIIEEARDKLKYFTCWTFLKVTRFQNRLPHNLASWAYCNQFFGLVPISSIFHLLSMENSEN</sequence>
<protein>
    <recommendedName>
        <fullName evidence="1">RNase H type-1 domain-containing protein</fullName>
    </recommendedName>
</protein>
<dbReference type="InterPro" id="IPR036397">
    <property type="entry name" value="RNaseH_sf"/>
</dbReference>
<dbReference type="InterPro" id="IPR012337">
    <property type="entry name" value="RNaseH-like_sf"/>
</dbReference>
<dbReference type="PANTHER" id="PTHR47074">
    <property type="entry name" value="BNAC02G40300D PROTEIN"/>
    <property type="match status" value="1"/>
</dbReference>
<evidence type="ECO:0000313" key="3">
    <source>
        <dbReference type="Proteomes" id="UP001187471"/>
    </source>
</evidence>
<organism evidence="2 3">
    <name type="scientific">Escallonia rubra</name>
    <dbReference type="NCBI Taxonomy" id="112253"/>
    <lineage>
        <taxon>Eukaryota</taxon>
        <taxon>Viridiplantae</taxon>
        <taxon>Streptophyta</taxon>
        <taxon>Embryophyta</taxon>
        <taxon>Tracheophyta</taxon>
        <taxon>Spermatophyta</taxon>
        <taxon>Magnoliopsida</taxon>
        <taxon>eudicotyledons</taxon>
        <taxon>Gunneridae</taxon>
        <taxon>Pentapetalae</taxon>
        <taxon>asterids</taxon>
        <taxon>campanulids</taxon>
        <taxon>Escalloniales</taxon>
        <taxon>Escalloniaceae</taxon>
        <taxon>Escallonia</taxon>
    </lineage>
</organism>
<evidence type="ECO:0000259" key="1">
    <source>
        <dbReference type="Pfam" id="PF13456"/>
    </source>
</evidence>
<dbReference type="Proteomes" id="UP001187471">
    <property type="component" value="Unassembled WGS sequence"/>
</dbReference>
<dbReference type="SUPFAM" id="SSF53098">
    <property type="entry name" value="Ribonuclease H-like"/>
    <property type="match status" value="1"/>
</dbReference>
<dbReference type="Pfam" id="PF13456">
    <property type="entry name" value="RVT_3"/>
    <property type="match status" value="1"/>
</dbReference>
<dbReference type="GO" id="GO:0003676">
    <property type="term" value="F:nucleic acid binding"/>
    <property type="evidence" value="ECO:0007669"/>
    <property type="project" value="InterPro"/>
</dbReference>
<dbReference type="GO" id="GO:0004523">
    <property type="term" value="F:RNA-DNA hybrid ribonuclease activity"/>
    <property type="evidence" value="ECO:0007669"/>
    <property type="project" value="InterPro"/>
</dbReference>
<dbReference type="InterPro" id="IPR052929">
    <property type="entry name" value="RNase_H-like_EbsB-rel"/>
</dbReference>
<feature type="domain" description="RNase H type-1" evidence="1">
    <location>
        <begin position="60"/>
        <end position="168"/>
    </location>
</feature>
<dbReference type="InterPro" id="IPR044730">
    <property type="entry name" value="RNase_H-like_dom_plant"/>
</dbReference>
<dbReference type="InterPro" id="IPR002156">
    <property type="entry name" value="RNaseH_domain"/>
</dbReference>